<dbReference type="InterPro" id="IPR036390">
    <property type="entry name" value="WH_DNA-bd_sf"/>
</dbReference>
<name>A0ABV4U4G6_9BACT</name>
<dbReference type="SUPFAM" id="SSF53822">
    <property type="entry name" value="Periplasmic binding protein-like I"/>
    <property type="match status" value="1"/>
</dbReference>
<organism evidence="5 6">
    <name type="scientific">Natronomicrosphaera hydrolytica</name>
    <dbReference type="NCBI Taxonomy" id="3242702"/>
    <lineage>
        <taxon>Bacteria</taxon>
        <taxon>Pseudomonadati</taxon>
        <taxon>Planctomycetota</taxon>
        <taxon>Phycisphaerae</taxon>
        <taxon>Phycisphaerales</taxon>
        <taxon>Phycisphaeraceae</taxon>
        <taxon>Natronomicrosphaera</taxon>
    </lineage>
</organism>
<dbReference type="SUPFAM" id="SSF46785">
    <property type="entry name" value="Winged helix' DNA-binding domain"/>
    <property type="match status" value="1"/>
</dbReference>
<dbReference type="EMBL" id="JBGUBD010000003">
    <property type="protein sequence ID" value="MFA9477641.1"/>
    <property type="molecule type" value="Genomic_DNA"/>
</dbReference>
<keyword evidence="6" id="KW-1185">Reference proteome</keyword>
<evidence type="ECO:0000256" key="1">
    <source>
        <dbReference type="ARBA" id="ARBA00023015"/>
    </source>
</evidence>
<dbReference type="Pfam" id="PF00392">
    <property type="entry name" value="GntR"/>
    <property type="match status" value="1"/>
</dbReference>
<dbReference type="PANTHER" id="PTHR30146">
    <property type="entry name" value="LACI-RELATED TRANSCRIPTIONAL REPRESSOR"/>
    <property type="match status" value="1"/>
</dbReference>
<accession>A0ABV4U4G6</accession>
<dbReference type="RefSeq" id="WP_425344568.1">
    <property type="nucleotide sequence ID" value="NZ_JBGUBD010000003.1"/>
</dbReference>
<sequence>MTTLPRYIQIANDMIAKRPGLKRPMRLPDEHTLAAEHKVARDTIRRALKLLQQQEAVVRRPSRGTYLQPLISTATNLKGKAIGFVPPSWANSTTHWYTSTVFEGISKWADEQNCHISVLHTNPYPTNEDQWLDRVRERDLAGLIWLHPQSQQVPLVVRTSKILPLVVAGRDVPKQNIHSVKPNLMQAAELIDRRLTEMGHMSYGVVGSDILGGYSQNWIEAFNAAYAKRGSRFEPTFNFLDIKTLYRRKLGSLLMEYYEPCHPDIKAYVMTHSTFMAYLFADPIFRESIGKQRSIVTVDYGVYPMASYWTGHEIDHVVCDWPQIGRRSAEVLSSLVSDEIVPQVATSPVTFVQGETVSAYPSNETVIDTALSRSDTQEPVS</sequence>
<reference evidence="5 6" key="1">
    <citation type="submission" date="2024-08" db="EMBL/GenBank/DDBJ databases">
        <title>Whole-genome sequencing of halo(alkali)philic microorganisms from hypersaline lakes.</title>
        <authorList>
            <person name="Sorokin D.Y."/>
            <person name="Merkel A.Y."/>
            <person name="Messina E."/>
            <person name="Yakimov M."/>
        </authorList>
    </citation>
    <scope>NUCLEOTIDE SEQUENCE [LARGE SCALE GENOMIC DNA]</scope>
    <source>
        <strain evidence="5 6">AB-hyl4</strain>
    </source>
</reference>
<dbReference type="InterPro" id="IPR036388">
    <property type="entry name" value="WH-like_DNA-bd_sf"/>
</dbReference>
<dbReference type="InterPro" id="IPR000524">
    <property type="entry name" value="Tscrpt_reg_HTH_GntR"/>
</dbReference>
<dbReference type="Pfam" id="PF00532">
    <property type="entry name" value="Peripla_BP_1"/>
    <property type="match status" value="1"/>
</dbReference>
<keyword evidence="1" id="KW-0805">Transcription regulation</keyword>
<dbReference type="Proteomes" id="UP001575105">
    <property type="component" value="Unassembled WGS sequence"/>
</dbReference>
<proteinExistence type="predicted"/>
<dbReference type="Gene3D" id="1.10.10.10">
    <property type="entry name" value="Winged helix-like DNA-binding domain superfamily/Winged helix DNA-binding domain"/>
    <property type="match status" value="1"/>
</dbReference>
<dbReference type="Gene3D" id="3.40.50.2300">
    <property type="match status" value="2"/>
</dbReference>
<evidence type="ECO:0000256" key="2">
    <source>
        <dbReference type="ARBA" id="ARBA00023125"/>
    </source>
</evidence>
<keyword evidence="2" id="KW-0238">DNA-binding</keyword>
<dbReference type="InterPro" id="IPR028082">
    <property type="entry name" value="Peripla_BP_I"/>
</dbReference>
<dbReference type="PROSITE" id="PS50949">
    <property type="entry name" value="HTH_GNTR"/>
    <property type="match status" value="1"/>
</dbReference>
<dbReference type="PANTHER" id="PTHR30146:SF24">
    <property type="entry name" value="XYLOSE OPERON REGULATORY PROTEIN"/>
    <property type="match status" value="1"/>
</dbReference>
<dbReference type="CDD" id="cd07377">
    <property type="entry name" value="WHTH_GntR"/>
    <property type="match status" value="1"/>
</dbReference>
<evidence type="ECO:0000313" key="6">
    <source>
        <dbReference type="Proteomes" id="UP001575105"/>
    </source>
</evidence>
<evidence type="ECO:0000259" key="4">
    <source>
        <dbReference type="PROSITE" id="PS50949"/>
    </source>
</evidence>
<evidence type="ECO:0000313" key="5">
    <source>
        <dbReference type="EMBL" id="MFA9477641.1"/>
    </source>
</evidence>
<protein>
    <submittedName>
        <fullName evidence="5">GntR family transcriptional regulator</fullName>
    </submittedName>
</protein>
<evidence type="ECO:0000256" key="3">
    <source>
        <dbReference type="ARBA" id="ARBA00023163"/>
    </source>
</evidence>
<comment type="caution">
    <text evidence="5">The sequence shown here is derived from an EMBL/GenBank/DDBJ whole genome shotgun (WGS) entry which is preliminary data.</text>
</comment>
<dbReference type="InterPro" id="IPR001761">
    <property type="entry name" value="Peripla_BP/Lac1_sug-bd_dom"/>
</dbReference>
<gene>
    <name evidence="5" type="ORF">ACERK3_04965</name>
</gene>
<keyword evidence="3" id="KW-0804">Transcription</keyword>
<feature type="domain" description="HTH gntR-type" evidence="4">
    <location>
        <begin position="1"/>
        <end position="70"/>
    </location>
</feature>